<accession>A0A397ST18</accession>
<dbReference type="Proteomes" id="UP000265703">
    <property type="component" value="Unassembled WGS sequence"/>
</dbReference>
<protein>
    <submittedName>
        <fullName evidence="1">Uncharacterized protein</fullName>
    </submittedName>
</protein>
<dbReference type="InterPro" id="IPR013320">
    <property type="entry name" value="ConA-like_dom_sf"/>
</dbReference>
<dbReference type="OrthoDB" id="6359816at2759"/>
<evidence type="ECO:0000313" key="1">
    <source>
        <dbReference type="EMBL" id="RIA85814.1"/>
    </source>
</evidence>
<comment type="caution">
    <text evidence="1">The sequence shown here is derived from an EMBL/GenBank/DDBJ whole genome shotgun (WGS) entry which is preliminary data.</text>
</comment>
<dbReference type="AlphaFoldDB" id="A0A397ST18"/>
<evidence type="ECO:0000313" key="2">
    <source>
        <dbReference type="Proteomes" id="UP000265703"/>
    </source>
</evidence>
<dbReference type="EMBL" id="QKYT01000402">
    <property type="protein sequence ID" value="RIA85814.1"/>
    <property type="molecule type" value="Genomic_DNA"/>
</dbReference>
<gene>
    <name evidence="1" type="ORF">C1645_879056</name>
</gene>
<reference evidence="1 2" key="1">
    <citation type="submission" date="2018-06" db="EMBL/GenBank/DDBJ databases">
        <title>Comparative genomics reveals the genomic features of Rhizophagus irregularis, R. cerebriforme, R. diaphanum and Gigaspora rosea, and their symbiotic lifestyle signature.</title>
        <authorList>
            <person name="Morin E."/>
            <person name="San Clemente H."/>
            <person name="Chen E.C.H."/>
            <person name="De La Providencia I."/>
            <person name="Hainaut M."/>
            <person name="Kuo A."/>
            <person name="Kohler A."/>
            <person name="Murat C."/>
            <person name="Tang N."/>
            <person name="Roy S."/>
            <person name="Loubradou J."/>
            <person name="Henrissat B."/>
            <person name="Grigoriev I.V."/>
            <person name="Corradi N."/>
            <person name="Roux C."/>
            <person name="Martin F.M."/>
        </authorList>
    </citation>
    <scope>NUCLEOTIDE SEQUENCE [LARGE SCALE GENOMIC DNA]</scope>
    <source>
        <strain evidence="1 2">DAOM 227022</strain>
    </source>
</reference>
<dbReference type="SUPFAM" id="SSF49899">
    <property type="entry name" value="Concanavalin A-like lectins/glucanases"/>
    <property type="match status" value="1"/>
</dbReference>
<name>A0A397ST18_9GLOM</name>
<sequence length="313" mass="36000">MSLNNEIKVESEFNKLNISDNSVIINHENCYKPNIRKPWSKILSQLLEYMESSDNEFTGLLSDLVNSGLLKTIEYCNLNAKALEFILSRIKKEEAIIFSTLEYDLLHYIILWAANEISEEALLFYNSCLPSSKIVRKRIHPFVISNTIESLEGLINMKTIMNVYKKQALLVGKYAYLDDESFQWDDHAHGSKMWFDKSPFIIVSNSSSHEWIRTKVPISGQGLFEWNIVVEKICEYFWVGICTENGFKVNYNSWLGKQTYGWVFGSLGVICHNTQEENGLTQINMDVTFHNLPNLVYPAVSLNSPGRARIEPC</sequence>
<organism evidence="1 2">
    <name type="scientific">Glomus cerebriforme</name>
    <dbReference type="NCBI Taxonomy" id="658196"/>
    <lineage>
        <taxon>Eukaryota</taxon>
        <taxon>Fungi</taxon>
        <taxon>Fungi incertae sedis</taxon>
        <taxon>Mucoromycota</taxon>
        <taxon>Glomeromycotina</taxon>
        <taxon>Glomeromycetes</taxon>
        <taxon>Glomerales</taxon>
        <taxon>Glomeraceae</taxon>
        <taxon>Glomus</taxon>
    </lineage>
</organism>
<keyword evidence="2" id="KW-1185">Reference proteome</keyword>
<proteinExistence type="predicted"/>